<feature type="domain" description="MlaB-like STAS" evidence="1">
    <location>
        <begin position="13"/>
        <end position="95"/>
    </location>
</feature>
<evidence type="ECO:0000313" key="2">
    <source>
        <dbReference type="EMBL" id="MCW7556213.1"/>
    </source>
</evidence>
<reference evidence="2 3" key="1">
    <citation type="submission" date="2022-10" db="EMBL/GenBank/DDBJ databases">
        <title>High-quality genome sequences of two octocoral-associated bacteria, Endozoicomonas euniceicola EF212 and Endozoicomonas gorgoniicola PS125.</title>
        <authorList>
            <person name="Chiou Y.-J."/>
            <person name="Chen Y.-H."/>
        </authorList>
    </citation>
    <scope>NUCLEOTIDE SEQUENCE [LARGE SCALE GENOMIC DNA]</scope>
    <source>
        <strain evidence="2 3">PS125</strain>
    </source>
</reference>
<dbReference type="InterPro" id="IPR058548">
    <property type="entry name" value="MlaB-like_STAS"/>
</dbReference>
<accession>A0ABT3N4F0</accession>
<dbReference type="Pfam" id="PF13466">
    <property type="entry name" value="STAS_2"/>
    <property type="match status" value="1"/>
</dbReference>
<dbReference type="EMBL" id="JAPFCC010000001">
    <property type="protein sequence ID" value="MCW7556213.1"/>
    <property type="molecule type" value="Genomic_DNA"/>
</dbReference>
<dbReference type="RefSeq" id="WP_262565921.1">
    <property type="nucleotide sequence ID" value="NZ_JAPFCC010000001.1"/>
</dbReference>
<keyword evidence="3" id="KW-1185">Reference proteome</keyword>
<name>A0ABT3N4F0_9GAMM</name>
<proteinExistence type="predicted"/>
<dbReference type="Proteomes" id="UP001209854">
    <property type="component" value="Unassembled WGS sequence"/>
</dbReference>
<dbReference type="SUPFAM" id="SSF52091">
    <property type="entry name" value="SpoIIaa-like"/>
    <property type="match status" value="1"/>
</dbReference>
<comment type="caution">
    <text evidence="2">The sequence shown here is derived from an EMBL/GenBank/DDBJ whole genome shotgun (WGS) entry which is preliminary data.</text>
</comment>
<sequence>MPLERLEPGHYALKGIVTFDNAAVVEENGRKLLQKELQSGQSSVRISLKELHKGDSATLSVCLSWLRLAGNYNTAFCFSGIPVELQALAKVCGIDELLDASSCPPCSAV</sequence>
<gene>
    <name evidence="2" type="ORF">NX722_27010</name>
</gene>
<evidence type="ECO:0000259" key="1">
    <source>
        <dbReference type="Pfam" id="PF13466"/>
    </source>
</evidence>
<organism evidence="2 3">
    <name type="scientific">Endozoicomonas gorgoniicola</name>
    <dbReference type="NCBI Taxonomy" id="1234144"/>
    <lineage>
        <taxon>Bacteria</taxon>
        <taxon>Pseudomonadati</taxon>
        <taxon>Pseudomonadota</taxon>
        <taxon>Gammaproteobacteria</taxon>
        <taxon>Oceanospirillales</taxon>
        <taxon>Endozoicomonadaceae</taxon>
        <taxon>Endozoicomonas</taxon>
    </lineage>
</organism>
<dbReference type="InterPro" id="IPR036513">
    <property type="entry name" value="STAS_dom_sf"/>
</dbReference>
<protein>
    <submittedName>
        <fullName evidence="2">STAS domain-containing protein</fullName>
    </submittedName>
</protein>
<evidence type="ECO:0000313" key="3">
    <source>
        <dbReference type="Proteomes" id="UP001209854"/>
    </source>
</evidence>
<dbReference type="Gene3D" id="3.30.750.24">
    <property type="entry name" value="STAS domain"/>
    <property type="match status" value="1"/>
</dbReference>